<evidence type="ECO:0000256" key="1">
    <source>
        <dbReference type="SAM" id="SignalP"/>
    </source>
</evidence>
<evidence type="ECO:0000313" key="3">
    <source>
        <dbReference type="Proteomes" id="UP000054843"/>
    </source>
</evidence>
<dbReference type="EMBL" id="JYDO01000094">
    <property type="protein sequence ID" value="KRZ71571.1"/>
    <property type="molecule type" value="Genomic_DNA"/>
</dbReference>
<dbReference type="Proteomes" id="UP000054843">
    <property type="component" value="Unassembled WGS sequence"/>
</dbReference>
<feature type="signal peptide" evidence="1">
    <location>
        <begin position="1"/>
        <end position="22"/>
    </location>
</feature>
<dbReference type="EMBL" id="JYDO01000094">
    <property type="protein sequence ID" value="KRZ71564.1"/>
    <property type="molecule type" value="Genomic_DNA"/>
</dbReference>
<dbReference type="EMBL" id="JYDO01000094">
    <property type="protein sequence ID" value="KRZ71565.1"/>
    <property type="molecule type" value="Genomic_DNA"/>
</dbReference>
<accession>A0A0V1MIK1</accession>
<proteinExistence type="predicted"/>
<dbReference type="EMBL" id="JYDO01000094">
    <property type="protein sequence ID" value="KRZ71566.1"/>
    <property type="molecule type" value="Genomic_DNA"/>
</dbReference>
<comment type="caution">
    <text evidence="2">The sequence shown here is derived from an EMBL/GenBank/DDBJ whole genome shotgun (WGS) entry which is preliminary data.</text>
</comment>
<keyword evidence="1" id="KW-0732">Signal</keyword>
<feature type="chain" id="PRO_5007439080" evidence="1">
    <location>
        <begin position="23"/>
        <end position="455"/>
    </location>
</feature>
<organism evidence="2 3">
    <name type="scientific">Trichinella papuae</name>
    <dbReference type="NCBI Taxonomy" id="268474"/>
    <lineage>
        <taxon>Eukaryota</taxon>
        <taxon>Metazoa</taxon>
        <taxon>Ecdysozoa</taxon>
        <taxon>Nematoda</taxon>
        <taxon>Enoplea</taxon>
        <taxon>Dorylaimia</taxon>
        <taxon>Trichinellida</taxon>
        <taxon>Trichinellidae</taxon>
        <taxon>Trichinella</taxon>
    </lineage>
</organism>
<keyword evidence="3" id="KW-1185">Reference proteome</keyword>
<evidence type="ECO:0000313" key="2">
    <source>
        <dbReference type="EMBL" id="KRZ71565.1"/>
    </source>
</evidence>
<reference evidence="2 3" key="1">
    <citation type="submission" date="2015-01" db="EMBL/GenBank/DDBJ databases">
        <title>Evolution of Trichinella species and genotypes.</title>
        <authorList>
            <person name="Korhonen P.K."/>
            <person name="Edoardo P."/>
            <person name="Giuseppe L.R."/>
            <person name="Gasser R.B."/>
        </authorList>
    </citation>
    <scope>NUCLEOTIDE SEQUENCE [LARGE SCALE GENOMIC DNA]</scope>
    <source>
        <strain evidence="2">ISS1980</strain>
    </source>
</reference>
<dbReference type="AlphaFoldDB" id="A0A0V1MIK1"/>
<gene>
    <name evidence="2" type="ORF">T10_33</name>
</gene>
<protein>
    <submittedName>
        <fullName evidence="2">Uncharacterized protein</fullName>
    </submittedName>
</protein>
<name>A0A0V1MIK1_9BILA</name>
<sequence>MFFLKFISFTAFITWQFSTAAAESLTDLRETVMIQDVLKKVDEQLNAPSYAKLIDVLERSQSGNTVTYNVKASSSTCLLSDKTRVIDSMDILLLECSVRFPVKKCIVTITDESVEKGTAQCEEIDFSMEHFEPLNMLNKTQRKYVMPRLKYILQDTAEDNEYDVYRKIKSVDSVSQSGHVTKVQLTVTETNCPVKGENIYYGWSLQKNCDDMKKPYKCTILYIASNKRSAKVDCAETVVNVEEEIDEESQVQNVLKNTDEQTNADSYTKLLKILYKIKNGTTTLYEIEASKSECSLDQRSFTTGYRVLRVCPAQFPVMTCTVTITDKSTETGSVECEEIDLSMGNFLPITPQNEYQMREIKNQAESILFDNDSKRESGVYRKLISIDEALNFGSVKKIELTAADTDCKVAGENAYTGVDVADDCHELSDLHECTIVYLDSLNSASRLWTILRKEE</sequence>